<organism evidence="3 4">
    <name type="scientific">Actinomadura litoris</name>
    <dbReference type="NCBI Taxonomy" id="2678616"/>
    <lineage>
        <taxon>Bacteria</taxon>
        <taxon>Bacillati</taxon>
        <taxon>Actinomycetota</taxon>
        <taxon>Actinomycetes</taxon>
        <taxon>Streptosporangiales</taxon>
        <taxon>Thermomonosporaceae</taxon>
        <taxon>Actinomadura</taxon>
    </lineage>
</organism>
<evidence type="ECO:0000259" key="2">
    <source>
        <dbReference type="Pfam" id="PF03795"/>
    </source>
</evidence>
<reference evidence="3 4" key="1">
    <citation type="submission" date="2019-11" db="EMBL/GenBank/DDBJ databases">
        <authorList>
            <person name="Cao P."/>
        </authorList>
    </citation>
    <scope>NUCLEOTIDE SEQUENCE [LARGE SCALE GENOMIC DNA]</scope>
    <source>
        <strain evidence="3 4">NEAU-AAG5</strain>
    </source>
</reference>
<accession>A0A7K1LCH0</accession>
<dbReference type="PANTHER" id="PTHR35174">
    <property type="entry name" value="BLL7171 PROTEIN-RELATED"/>
    <property type="match status" value="1"/>
</dbReference>
<comment type="caution">
    <text evidence="3">The sequence shown here is derived from an EMBL/GenBank/DDBJ whole genome shotgun (WGS) entry which is preliminary data.</text>
</comment>
<dbReference type="InterPro" id="IPR005545">
    <property type="entry name" value="YCII"/>
</dbReference>
<dbReference type="AlphaFoldDB" id="A0A7K1LCH0"/>
<feature type="domain" description="YCII-related" evidence="2">
    <location>
        <begin position="24"/>
        <end position="100"/>
    </location>
</feature>
<dbReference type="Proteomes" id="UP000432015">
    <property type="component" value="Unassembled WGS sequence"/>
</dbReference>
<gene>
    <name evidence="3" type="ORF">GNZ18_36860</name>
</gene>
<sequence>MKLYALNMFQPEGEPPPPEFLVGVMAELAEIRRELEAAEAWVFGAGLYPPEASTVVRAEAEQVIASDGPYVVAPEYLGGITVIRVEDLDAALWWAARYAQATRLPIEVRPFRAEV</sequence>
<dbReference type="Gene3D" id="3.30.70.1060">
    <property type="entry name" value="Dimeric alpha+beta barrel"/>
    <property type="match status" value="1"/>
</dbReference>
<evidence type="ECO:0000256" key="1">
    <source>
        <dbReference type="ARBA" id="ARBA00007689"/>
    </source>
</evidence>
<dbReference type="Pfam" id="PF03795">
    <property type="entry name" value="YCII"/>
    <property type="match status" value="1"/>
</dbReference>
<comment type="similarity">
    <text evidence="1">Belongs to the YciI family.</text>
</comment>
<dbReference type="PANTHER" id="PTHR35174:SF3">
    <property type="entry name" value="BLL7171 PROTEIN"/>
    <property type="match status" value="1"/>
</dbReference>
<dbReference type="RefSeq" id="WP_156221524.1">
    <property type="nucleotide sequence ID" value="NZ_WOFH01000018.1"/>
</dbReference>
<proteinExistence type="inferred from homology"/>
<name>A0A7K1LCH0_9ACTN</name>
<dbReference type="InterPro" id="IPR011008">
    <property type="entry name" value="Dimeric_a/b-barrel"/>
</dbReference>
<keyword evidence="4" id="KW-1185">Reference proteome</keyword>
<evidence type="ECO:0000313" key="4">
    <source>
        <dbReference type="Proteomes" id="UP000432015"/>
    </source>
</evidence>
<protein>
    <recommendedName>
        <fullName evidence="2">YCII-related domain-containing protein</fullName>
    </recommendedName>
</protein>
<evidence type="ECO:0000313" key="3">
    <source>
        <dbReference type="EMBL" id="MUN42117.1"/>
    </source>
</evidence>
<dbReference type="SUPFAM" id="SSF54909">
    <property type="entry name" value="Dimeric alpha+beta barrel"/>
    <property type="match status" value="1"/>
</dbReference>
<dbReference type="EMBL" id="WOFH01000018">
    <property type="protein sequence ID" value="MUN42117.1"/>
    <property type="molecule type" value="Genomic_DNA"/>
</dbReference>